<dbReference type="SUPFAM" id="SSF57903">
    <property type="entry name" value="FYVE/PHD zinc finger"/>
    <property type="match status" value="1"/>
</dbReference>
<keyword evidence="1" id="KW-0479">Metal-binding</keyword>
<sequence>MSSEITPSVTTAQEYIKQQEQLEAEARELLPFKADLCTQDYDKNETGKPLRQAVYLCKTCGYDKGICVGCSIICHSDHDMLELFPKRSFVCDCPTPRFAQECNLKKLKTTYDAAPNVYNHNFQRRFCACDEIYEPEECEQDMYQCASCEDWFHEICLNLRDTHSEHKTHNDDNDDNEDAGPALRLPRSQFDTFVCSECVLTRDLDLLRRYAGTPGFVLLETMEGGGSQVDDSKTSDERDTGDSAIPLKFSNKREHSQEATQEESEAKRVKMDEQGEQGEQEKQAAIPTLATQQCHAPKPQHASQQLIEKLRANPPPRPPSKAARADMFLLHGWREKWCKCASCLKELSQHPWMISEEATYEPAEEEQPEKTLLELGTEALNSLPREKALDGVKAYEKMSSSVKDFLKPFAQSGRTVEAEDVNGFFQQQQQQQQNMNGNGKEDEQ</sequence>
<keyword evidence="3" id="KW-0862">Zinc</keyword>
<dbReference type="PROSITE" id="PS51157">
    <property type="entry name" value="ZF_UBR"/>
    <property type="match status" value="1"/>
</dbReference>
<dbReference type="AlphaFoldDB" id="A0A4T0JAA1"/>
<feature type="compositionally biased region" description="Basic and acidic residues" evidence="5">
    <location>
        <begin position="230"/>
        <end position="241"/>
    </location>
</feature>
<reference evidence="7 8" key="1">
    <citation type="submission" date="2019-03" db="EMBL/GenBank/DDBJ databases">
        <title>Sequencing 23 genomes of Wallemia ichthyophaga.</title>
        <authorList>
            <person name="Gostincar C."/>
        </authorList>
    </citation>
    <scope>NUCLEOTIDE SEQUENCE [LARGE SCALE GENOMIC DNA]</scope>
    <source>
        <strain evidence="7 8">EXF-6200</strain>
    </source>
</reference>
<feature type="region of interest" description="Disordered" evidence="5">
    <location>
        <begin position="222"/>
        <end position="283"/>
    </location>
</feature>
<accession>A0A4T0JAA1</accession>
<dbReference type="SMART" id="SM00396">
    <property type="entry name" value="ZnF_UBR1"/>
    <property type="match status" value="1"/>
</dbReference>
<dbReference type="Pfam" id="PF02207">
    <property type="entry name" value="zf-UBR"/>
    <property type="match status" value="1"/>
</dbReference>
<feature type="domain" description="UBR-type" evidence="6">
    <location>
        <begin position="35"/>
        <end position="107"/>
    </location>
</feature>
<evidence type="ECO:0000259" key="6">
    <source>
        <dbReference type="PROSITE" id="PS51157"/>
    </source>
</evidence>
<protein>
    <recommendedName>
        <fullName evidence="6">UBR-type domain-containing protein</fullName>
    </recommendedName>
</protein>
<dbReference type="SMART" id="SM00249">
    <property type="entry name" value="PHD"/>
    <property type="match status" value="1"/>
</dbReference>
<evidence type="ECO:0000256" key="5">
    <source>
        <dbReference type="SAM" id="MobiDB-lite"/>
    </source>
</evidence>
<dbReference type="InterPro" id="IPR001965">
    <property type="entry name" value="Znf_PHD"/>
</dbReference>
<proteinExistence type="predicted"/>
<dbReference type="GO" id="GO:0008270">
    <property type="term" value="F:zinc ion binding"/>
    <property type="evidence" value="ECO:0007669"/>
    <property type="project" value="UniProtKB-KW"/>
</dbReference>
<dbReference type="Gene3D" id="3.30.40.10">
    <property type="entry name" value="Zinc/RING finger domain, C3HC4 (zinc finger)"/>
    <property type="match status" value="1"/>
</dbReference>
<dbReference type="CDD" id="cd19677">
    <property type="entry name" value="UBR-box_UBR7"/>
    <property type="match status" value="1"/>
</dbReference>
<evidence type="ECO:0000256" key="1">
    <source>
        <dbReference type="ARBA" id="ARBA00022723"/>
    </source>
</evidence>
<dbReference type="InterPro" id="IPR040204">
    <property type="entry name" value="UBR7"/>
</dbReference>
<dbReference type="InterPro" id="IPR013083">
    <property type="entry name" value="Znf_RING/FYVE/PHD"/>
</dbReference>
<evidence type="ECO:0000313" key="7">
    <source>
        <dbReference type="EMBL" id="TIB39157.1"/>
    </source>
</evidence>
<dbReference type="InterPro" id="IPR047506">
    <property type="entry name" value="UBR7-like_UBR-box"/>
</dbReference>
<dbReference type="PANTHER" id="PTHR13513:SF9">
    <property type="entry name" value="E3 UBIQUITIN-PROTEIN LIGASE UBR7-RELATED"/>
    <property type="match status" value="1"/>
</dbReference>
<dbReference type="PANTHER" id="PTHR13513">
    <property type="entry name" value="E3 UBIQUITIN-PROTEIN LIGASE UBR7"/>
    <property type="match status" value="1"/>
</dbReference>
<feature type="zinc finger region" description="UBR-type" evidence="4">
    <location>
        <begin position="35"/>
        <end position="107"/>
    </location>
</feature>
<evidence type="ECO:0000256" key="2">
    <source>
        <dbReference type="ARBA" id="ARBA00022771"/>
    </source>
</evidence>
<dbReference type="EMBL" id="SPOI01000039">
    <property type="protein sequence ID" value="TIB39157.1"/>
    <property type="molecule type" value="Genomic_DNA"/>
</dbReference>
<keyword evidence="2" id="KW-0863">Zinc-finger</keyword>
<evidence type="ECO:0000256" key="3">
    <source>
        <dbReference type="ARBA" id="ARBA00022833"/>
    </source>
</evidence>
<comment type="caution">
    <text evidence="7">The sequence shown here is derived from an EMBL/GenBank/DDBJ whole genome shotgun (WGS) entry which is preliminary data.</text>
</comment>
<organism evidence="7 8">
    <name type="scientific">Wallemia ichthyophaga</name>
    <dbReference type="NCBI Taxonomy" id="245174"/>
    <lineage>
        <taxon>Eukaryota</taxon>
        <taxon>Fungi</taxon>
        <taxon>Dikarya</taxon>
        <taxon>Basidiomycota</taxon>
        <taxon>Wallemiomycotina</taxon>
        <taxon>Wallemiomycetes</taxon>
        <taxon>Wallemiales</taxon>
        <taxon>Wallemiaceae</taxon>
        <taxon>Wallemia</taxon>
    </lineage>
</organism>
<dbReference type="GO" id="GO:0005737">
    <property type="term" value="C:cytoplasm"/>
    <property type="evidence" value="ECO:0007669"/>
    <property type="project" value="TreeGrafter"/>
</dbReference>
<gene>
    <name evidence="7" type="ORF">E3P86_01254</name>
</gene>
<feature type="compositionally biased region" description="Basic and acidic residues" evidence="5">
    <location>
        <begin position="264"/>
        <end position="273"/>
    </location>
</feature>
<dbReference type="InterPro" id="IPR011011">
    <property type="entry name" value="Znf_FYVE_PHD"/>
</dbReference>
<evidence type="ECO:0000256" key="4">
    <source>
        <dbReference type="PROSITE-ProRule" id="PRU00508"/>
    </source>
</evidence>
<name>A0A4T0JAA1_WALIC</name>
<dbReference type="Proteomes" id="UP000310689">
    <property type="component" value="Unassembled WGS sequence"/>
</dbReference>
<evidence type="ECO:0000313" key="8">
    <source>
        <dbReference type="Proteomes" id="UP000310689"/>
    </source>
</evidence>
<dbReference type="GO" id="GO:0061630">
    <property type="term" value="F:ubiquitin protein ligase activity"/>
    <property type="evidence" value="ECO:0007669"/>
    <property type="project" value="InterPro"/>
</dbReference>
<dbReference type="InterPro" id="IPR003126">
    <property type="entry name" value="Znf_UBR"/>
</dbReference>